<keyword evidence="2" id="KW-1185">Reference proteome</keyword>
<dbReference type="RefSeq" id="WP_371839780.1">
    <property type="nucleotide sequence ID" value="NZ_JBGMEK010000034.1"/>
</dbReference>
<gene>
    <name evidence="1" type="ORF">ACCI49_14640</name>
</gene>
<accession>A0ABV4P1X9</accession>
<organism evidence="1 2">
    <name type="scientific">Microbulbifer epialgicus</name>
    <dbReference type="NCBI Taxonomy" id="393907"/>
    <lineage>
        <taxon>Bacteria</taxon>
        <taxon>Pseudomonadati</taxon>
        <taxon>Pseudomonadota</taxon>
        <taxon>Gammaproteobacteria</taxon>
        <taxon>Cellvibrionales</taxon>
        <taxon>Microbulbiferaceae</taxon>
        <taxon>Microbulbifer</taxon>
    </lineage>
</organism>
<reference evidence="1 2" key="1">
    <citation type="submission" date="2024-08" db="EMBL/GenBank/DDBJ databases">
        <authorList>
            <person name="Ishaq N."/>
        </authorList>
    </citation>
    <scope>NUCLEOTIDE SEQUENCE [LARGE SCALE GENOMIC DNA]</scope>
    <source>
        <strain evidence="1 2">DSM 18651</strain>
    </source>
</reference>
<dbReference type="Proteomes" id="UP001569428">
    <property type="component" value="Unassembled WGS sequence"/>
</dbReference>
<dbReference type="EMBL" id="JBGMEK010000034">
    <property type="protein sequence ID" value="MFA0812151.1"/>
    <property type="molecule type" value="Genomic_DNA"/>
</dbReference>
<evidence type="ECO:0000313" key="2">
    <source>
        <dbReference type="Proteomes" id="UP001569428"/>
    </source>
</evidence>
<evidence type="ECO:0008006" key="3">
    <source>
        <dbReference type="Google" id="ProtNLM"/>
    </source>
</evidence>
<comment type="caution">
    <text evidence="1">The sequence shown here is derived from an EMBL/GenBank/DDBJ whole genome shotgun (WGS) entry which is preliminary data.</text>
</comment>
<proteinExistence type="predicted"/>
<evidence type="ECO:0000313" key="1">
    <source>
        <dbReference type="EMBL" id="MFA0812151.1"/>
    </source>
</evidence>
<sequence>MPYRQKLEERFNSKLDQLALALKKGPEYKWSSDLRFAVLAKAGPMRKFRSAWVN</sequence>
<protein>
    <recommendedName>
        <fullName evidence="3">Transposase</fullName>
    </recommendedName>
</protein>
<name>A0ABV4P1X9_9GAMM</name>